<dbReference type="Proteomes" id="UP000738431">
    <property type="component" value="Chromosome"/>
</dbReference>
<proteinExistence type="predicted"/>
<evidence type="ECO:0000313" key="3">
    <source>
        <dbReference type="Proteomes" id="UP000738431"/>
    </source>
</evidence>
<feature type="transmembrane region" description="Helical" evidence="1">
    <location>
        <begin position="55"/>
        <end position="88"/>
    </location>
</feature>
<evidence type="ECO:0000256" key="1">
    <source>
        <dbReference type="SAM" id="Phobius"/>
    </source>
</evidence>
<reference evidence="2 3" key="1">
    <citation type="submission" date="2023-12" db="EMBL/GenBank/DDBJ databases">
        <title>Description of an unclassified Opitutus bacterium of Verrucomicrobiota.</title>
        <authorList>
            <person name="Zhang D.-F."/>
        </authorList>
    </citation>
    <scope>NUCLEOTIDE SEQUENCE [LARGE SCALE GENOMIC DNA]</scope>
    <source>
        <strain evidence="2 3">WL0086</strain>
    </source>
</reference>
<feature type="transmembrane region" description="Helical" evidence="1">
    <location>
        <begin position="12"/>
        <end position="35"/>
    </location>
</feature>
<dbReference type="PANTHER" id="PTHR34730:SF1">
    <property type="entry name" value="PARAQUAT-INDUCIBLE PROTEIN A"/>
    <property type="match status" value="1"/>
</dbReference>
<gene>
    <name evidence="2" type="ORF">K1X11_011220</name>
</gene>
<protein>
    <submittedName>
        <fullName evidence="2">Paraquat-inducible protein A</fullName>
    </submittedName>
</protein>
<feature type="transmembrane region" description="Helical" evidence="1">
    <location>
        <begin position="135"/>
        <end position="154"/>
    </location>
</feature>
<dbReference type="RefSeq" id="WP_221032096.1">
    <property type="nucleotide sequence ID" value="NZ_CP139781.1"/>
</dbReference>
<dbReference type="EMBL" id="CP139781">
    <property type="protein sequence ID" value="WRQ89979.1"/>
    <property type="molecule type" value="Genomic_DNA"/>
</dbReference>
<evidence type="ECO:0000313" key="2">
    <source>
        <dbReference type="EMBL" id="WRQ89979.1"/>
    </source>
</evidence>
<dbReference type="InterPro" id="IPR007498">
    <property type="entry name" value="PqiA-like"/>
</dbReference>
<keyword evidence="3" id="KW-1185">Reference proteome</keyword>
<name>A0ABZ1CHC0_9BACT</name>
<dbReference type="PANTHER" id="PTHR34730">
    <property type="entry name" value="UNNAMED PRODUCT"/>
    <property type="match status" value="1"/>
</dbReference>
<feature type="transmembrane region" description="Helical" evidence="1">
    <location>
        <begin position="109"/>
        <end position="129"/>
    </location>
</feature>
<keyword evidence="1" id="KW-0812">Transmembrane</keyword>
<organism evidence="2 3">
    <name type="scientific">Actomonas aquatica</name>
    <dbReference type="NCBI Taxonomy" id="2866162"/>
    <lineage>
        <taxon>Bacteria</taxon>
        <taxon>Pseudomonadati</taxon>
        <taxon>Verrucomicrobiota</taxon>
        <taxon>Opitutia</taxon>
        <taxon>Opitutales</taxon>
        <taxon>Opitutaceae</taxon>
        <taxon>Actomonas</taxon>
    </lineage>
</organism>
<feature type="transmembrane region" description="Helical" evidence="1">
    <location>
        <begin position="175"/>
        <end position="198"/>
    </location>
</feature>
<sequence>MAKGEELDRGLRWSVAVVLLVSFLCNLAVLFVPFMDLRRGVMTEPYSLFRSVQMFWSSGLYVLAILVVAFSVVFPFAKLAVLAAVTLAGKPDARLREWLHWAERLAKWSMLDVFLVCLILVLTSDQVFVGATPLMGIPLFITAILLSMAAGEVLSAALRPSRGENDRPPIPPRGSWLLCSGFALGATLSLPFLGVADWRLVDRDYSIVGLVPVLWTEGAWLAAVLAGLFLVGTPVAAWMLSFASWWRLRGGDDNDELNVWAAGLRRWSMLEVFGLALAVFALEGDHLMKTEMRWGALLLAVTMLLQRSFDFALTRRRLVDDED</sequence>
<feature type="transmembrane region" description="Helical" evidence="1">
    <location>
        <begin position="218"/>
        <end position="243"/>
    </location>
</feature>
<dbReference type="Pfam" id="PF04403">
    <property type="entry name" value="PqiA"/>
    <property type="match status" value="2"/>
</dbReference>
<keyword evidence="1" id="KW-0472">Membrane</keyword>
<keyword evidence="1" id="KW-1133">Transmembrane helix</keyword>
<accession>A0ABZ1CHC0</accession>